<gene>
    <name evidence="8" type="ORF">HNQ44_000988</name>
</gene>
<evidence type="ECO:0000256" key="3">
    <source>
        <dbReference type="ARBA" id="ARBA00022729"/>
    </source>
</evidence>
<evidence type="ECO:0000256" key="2">
    <source>
        <dbReference type="ARBA" id="ARBA00022723"/>
    </source>
</evidence>
<name>A0A7W8CRJ2_9BACL</name>
<keyword evidence="5" id="KW-0472">Membrane</keyword>
<dbReference type="Proteomes" id="UP000525923">
    <property type="component" value="Unassembled WGS sequence"/>
</dbReference>
<evidence type="ECO:0000259" key="7">
    <source>
        <dbReference type="Pfam" id="PF04234"/>
    </source>
</evidence>
<feature type="transmembrane region" description="Helical" evidence="5">
    <location>
        <begin position="152"/>
        <end position="173"/>
    </location>
</feature>
<proteinExistence type="predicted"/>
<dbReference type="InterPro" id="IPR032694">
    <property type="entry name" value="CopC/D"/>
</dbReference>
<feature type="signal peptide" evidence="6">
    <location>
        <begin position="1"/>
        <end position="21"/>
    </location>
</feature>
<dbReference type="SUPFAM" id="SSF81296">
    <property type="entry name" value="E set domains"/>
    <property type="match status" value="1"/>
</dbReference>
<evidence type="ECO:0000256" key="5">
    <source>
        <dbReference type="SAM" id="Phobius"/>
    </source>
</evidence>
<dbReference type="InterPro" id="IPR007348">
    <property type="entry name" value="CopC_dom"/>
</dbReference>
<reference evidence="8 9" key="1">
    <citation type="submission" date="2020-08" db="EMBL/GenBank/DDBJ databases">
        <title>Genomic Encyclopedia of Type Strains, Phase IV (KMG-IV): sequencing the most valuable type-strain genomes for metagenomic binning, comparative biology and taxonomic classification.</title>
        <authorList>
            <person name="Goeker M."/>
        </authorList>
    </citation>
    <scope>NUCLEOTIDE SEQUENCE [LARGE SCALE GENOMIC DNA]</scope>
    <source>
        <strain evidence="8 9">DSM 15895</strain>
    </source>
</reference>
<keyword evidence="5" id="KW-0812">Transmembrane</keyword>
<dbReference type="PANTHER" id="PTHR34820">
    <property type="entry name" value="INNER MEMBRANE PROTEIN YEBZ"/>
    <property type="match status" value="1"/>
</dbReference>
<dbReference type="GO" id="GO:0030313">
    <property type="term" value="C:cell envelope"/>
    <property type="evidence" value="ECO:0007669"/>
    <property type="project" value="UniProtKB-SubCell"/>
</dbReference>
<dbReference type="PANTHER" id="PTHR34820:SF4">
    <property type="entry name" value="INNER MEMBRANE PROTEIN YEBZ"/>
    <property type="match status" value="1"/>
</dbReference>
<sequence length="177" mass="18915">MKKIIVAALLLMLVMPFTAHAHTALTSSNPAEGQKLAEAPKELELAFGTIIEEGSTMTLKGPETDVALDDISISENVMKGLINEELMNGQYIISWKIIGEDGHPIEGEILFSLEAPSAEEPAEEVVEEEAAQAEPAADQQRAAVDEEEGGSLLTILLIVAAVILIGFGAVLLIKKKR</sequence>
<comment type="caution">
    <text evidence="8">The sequence shown here is derived from an EMBL/GenBank/DDBJ whole genome shotgun (WGS) entry which is preliminary data.</text>
</comment>
<keyword evidence="9" id="KW-1185">Reference proteome</keyword>
<evidence type="ECO:0000313" key="9">
    <source>
        <dbReference type="Proteomes" id="UP000525923"/>
    </source>
</evidence>
<dbReference type="Pfam" id="PF04234">
    <property type="entry name" value="CopC"/>
    <property type="match status" value="1"/>
</dbReference>
<dbReference type="InterPro" id="IPR014755">
    <property type="entry name" value="Cu-Rt/internalin_Ig-like"/>
</dbReference>
<dbReference type="GO" id="GO:0042597">
    <property type="term" value="C:periplasmic space"/>
    <property type="evidence" value="ECO:0007669"/>
    <property type="project" value="InterPro"/>
</dbReference>
<dbReference type="InterPro" id="IPR014756">
    <property type="entry name" value="Ig_E-set"/>
</dbReference>
<accession>A0A7W8CRJ2</accession>
<dbReference type="Gene3D" id="2.60.40.1220">
    <property type="match status" value="1"/>
</dbReference>
<dbReference type="GO" id="GO:0005886">
    <property type="term" value="C:plasma membrane"/>
    <property type="evidence" value="ECO:0007669"/>
    <property type="project" value="TreeGrafter"/>
</dbReference>
<organism evidence="8 9">
    <name type="scientific">Planococcus koreensis</name>
    <dbReference type="NCBI Taxonomy" id="112331"/>
    <lineage>
        <taxon>Bacteria</taxon>
        <taxon>Bacillati</taxon>
        <taxon>Bacillota</taxon>
        <taxon>Bacilli</taxon>
        <taxon>Bacillales</taxon>
        <taxon>Caryophanaceae</taxon>
        <taxon>Planococcus</taxon>
    </lineage>
</organism>
<feature type="chain" id="PRO_5030981008" description="CopC domain-containing protein" evidence="6">
    <location>
        <begin position="22"/>
        <end position="177"/>
    </location>
</feature>
<dbReference type="EMBL" id="JACHHE010000002">
    <property type="protein sequence ID" value="MBB5179564.1"/>
    <property type="molecule type" value="Genomic_DNA"/>
</dbReference>
<keyword evidence="5" id="KW-1133">Transmembrane helix</keyword>
<keyword evidence="4" id="KW-0186">Copper</keyword>
<evidence type="ECO:0000256" key="4">
    <source>
        <dbReference type="ARBA" id="ARBA00023008"/>
    </source>
</evidence>
<protein>
    <recommendedName>
        <fullName evidence="7">CopC domain-containing protein</fullName>
    </recommendedName>
</protein>
<keyword evidence="3 6" id="KW-0732">Signal</keyword>
<evidence type="ECO:0000313" key="8">
    <source>
        <dbReference type="EMBL" id="MBB5179564.1"/>
    </source>
</evidence>
<keyword evidence="2" id="KW-0479">Metal-binding</keyword>
<dbReference type="GO" id="GO:0006825">
    <property type="term" value="P:copper ion transport"/>
    <property type="evidence" value="ECO:0007669"/>
    <property type="project" value="InterPro"/>
</dbReference>
<evidence type="ECO:0000256" key="6">
    <source>
        <dbReference type="SAM" id="SignalP"/>
    </source>
</evidence>
<dbReference type="GO" id="GO:0046688">
    <property type="term" value="P:response to copper ion"/>
    <property type="evidence" value="ECO:0007669"/>
    <property type="project" value="InterPro"/>
</dbReference>
<dbReference type="AlphaFoldDB" id="A0A7W8CRJ2"/>
<dbReference type="GO" id="GO:0005507">
    <property type="term" value="F:copper ion binding"/>
    <property type="evidence" value="ECO:0007669"/>
    <property type="project" value="InterPro"/>
</dbReference>
<evidence type="ECO:0000256" key="1">
    <source>
        <dbReference type="ARBA" id="ARBA00004196"/>
    </source>
</evidence>
<dbReference type="RefSeq" id="WP_241666072.1">
    <property type="nucleotide sequence ID" value="NZ_CP181055.1"/>
</dbReference>
<feature type="domain" description="CopC" evidence="7">
    <location>
        <begin position="22"/>
        <end position="112"/>
    </location>
</feature>
<comment type="subcellular location">
    <subcellularLocation>
        <location evidence="1">Cell envelope</location>
    </subcellularLocation>
</comment>